<evidence type="ECO:0000256" key="1">
    <source>
        <dbReference type="SAM" id="SignalP"/>
    </source>
</evidence>
<keyword evidence="3" id="KW-1185">Reference proteome</keyword>
<gene>
    <name evidence="2" type="ORF">ACJMK2_017819</name>
</gene>
<accession>A0ABD3UEQ7</accession>
<dbReference type="AlphaFoldDB" id="A0ABD3UEQ7"/>
<evidence type="ECO:0000313" key="2">
    <source>
        <dbReference type="EMBL" id="KAL3846865.1"/>
    </source>
</evidence>
<sequence length="203" mass="22300">MFQSAFISCICTILLISLTAAELPATLPERNASIPDPDKLAETLGKQVFTSCGKLHGANVTEINLDYLMNSICSFLEQYVSCVIQGLTNPTTYIDNIVRRIINKDALMASFQKACSSRSVLDANAECMRNQSILMSTTCLNDSKTNLSQLMEGMSSSSSCRNYVFTVNCLADAYSVCSAEASNIFRSTYLNLLTTECRNRTQT</sequence>
<reference evidence="2 3" key="1">
    <citation type="submission" date="2024-11" db="EMBL/GenBank/DDBJ databases">
        <title>Chromosome-level genome assembly of the freshwater bivalve Anodonta woodiana.</title>
        <authorList>
            <person name="Chen X."/>
        </authorList>
    </citation>
    <scope>NUCLEOTIDE SEQUENCE [LARGE SCALE GENOMIC DNA]</scope>
    <source>
        <strain evidence="2">MN2024</strain>
        <tissue evidence="2">Gills</tissue>
    </source>
</reference>
<comment type="caution">
    <text evidence="2">The sequence shown here is derived from an EMBL/GenBank/DDBJ whole genome shotgun (WGS) entry which is preliminary data.</text>
</comment>
<keyword evidence="1" id="KW-0732">Signal</keyword>
<dbReference type="EMBL" id="JBJQND010000016">
    <property type="protein sequence ID" value="KAL3846865.1"/>
    <property type="molecule type" value="Genomic_DNA"/>
</dbReference>
<name>A0ABD3UEQ7_SINWO</name>
<feature type="chain" id="PRO_5044896386" evidence="1">
    <location>
        <begin position="22"/>
        <end position="203"/>
    </location>
</feature>
<protein>
    <submittedName>
        <fullName evidence="2">Uncharacterized protein</fullName>
    </submittedName>
</protein>
<organism evidence="2 3">
    <name type="scientific">Sinanodonta woodiana</name>
    <name type="common">Chinese pond mussel</name>
    <name type="synonym">Anodonta woodiana</name>
    <dbReference type="NCBI Taxonomy" id="1069815"/>
    <lineage>
        <taxon>Eukaryota</taxon>
        <taxon>Metazoa</taxon>
        <taxon>Spiralia</taxon>
        <taxon>Lophotrochozoa</taxon>
        <taxon>Mollusca</taxon>
        <taxon>Bivalvia</taxon>
        <taxon>Autobranchia</taxon>
        <taxon>Heteroconchia</taxon>
        <taxon>Palaeoheterodonta</taxon>
        <taxon>Unionida</taxon>
        <taxon>Unionoidea</taxon>
        <taxon>Unionidae</taxon>
        <taxon>Unioninae</taxon>
        <taxon>Sinanodonta</taxon>
    </lineage>
</organism>
<evidence type="ECO:0000313" key="3">
    <source>
        <dbReference type="Proteomes" id="UP001634394"/>
    </source>
</evidence>
<proteinExistence type="predicted"/>
<feature type="signal peptide" evidence="1">
    <location>
        <begin position="1"/>
        <end position="21"/>
    </location>
</feature>
<dbReference type="Proteomes" id="UP001634394">
    <property type="component" value="Unassembled WGS sequence"/>
</dbReference>